<evidence type="ECO:0000313" key="2">
    <source>
        <dbReference type="Ensembl" id="ENSSDAP00000019672.1"/>
    </source>
</evidence>
<organism evidence="2 3">
    <name type="scientific">Spermophilus dauricus</name>
    <name type="common">Daurian ground squirrel</name>
    <dbReference type="NCBI Taxonomy" id="99837"/>
    <lineage>
        <taxon>Eukaryota</taxon>
        <taxon>Metazoa</taxon>
        <taxon>Chordata</taxon>
        <taxon>Craniata</taxon>
        <taxon>Vertebrata</taxon>
        <taxon>Euteleostomi</taxon>
        <taxon>Mammalia</taxon>
        <taxon>Eutheria</taxon>
        <taxon>Euarchontoglires</taxon>
        <taxon>Glires</taxon>
        <taxon>Rodentia</taxon>
        <taxon>Sciuromorpha</taxon>
        <taxon>Sciuridae</taxon>
        <taxon>Xerinae</taxon>
        <taxon>Marmotini</taxon>
        <taxon>Spermophilus</taxon>
    </lineage>
</organism>
<accession>A0A8C9Q4K2</accession>
<sequence length="71" mass="8077">MSSDSMETILAAEQELPQPQAETRFGTECDSHEKQSEKKLLESLSRNLRTSSLSLQRQVSTRVYEILTGYI</sequence>
<reference evidence="2" key="1">
    <citation type="submission" date="2025-08" db="UniProtKB">
        <authorList>
            <consortium name="Ensembl"/>
        </authorList>
    </citation>
    <scope>IDENTIFICATION</scope>
</reference>
<name>A0A8C9Q4K2_SPEDA</name>
<proteinExistence type="predicted"/>
<dbReference type="Proteomes" id="UP000694422">
    <property type="component" value="Unplaced"/>
</dbReference>
<feature type="region of interest" description="Disordered" evidence="1">
    <location>
        <begin position="1"/>
        <end position="33"/>
    </location>
</feature>
<protein>
    <submittedName>
        <fullName evidence="2">Uncharacterized protein</fullName>
    </submittedName>
</protein>
<reference evidence="2" key="2">
    <citation type="submission" date="2025-09" db="UniProtKB">
        <authorList>
            <consortium name="Ensembl"/>
        </authorList>
    </citation>
    <scope>IDENTIFICATION</scope>
</reference>
<keyword evidence="3" id="KW-1185">Reference proteome</keyword>
<evidence type="ECO:0000256" key="1">
    <source>
        <dbReference type="SAM" id="MobiDB-lite"/>
    </source>
</evidence>
<dbReference type="Ensembl" id="ENSSDAT00000022499.1">
    <property type="protein sequence ID" value="ENSSDAP00000019672.1"/>
    <property type="gene ID" value="ENSSDAG00000017935.1"/>
</dbReference>
<dbReference type="AlphaFoldDB" id="A0A8C9Q4K2"/>
<evidence type="ECO:0000313" key="3">
    <source>
        <dbReference type="Proteomes" id="UP000694422"/>
    </source>
</evidence>